<evidence type="ECO:0000313" key="2">
    <source>
        <dbReference type="Proteomes" id="UP000184603"/>
    </source>
</evidence>
<name>A0A1M7Y8S4_9BACT</name>
<dbReference type="Proteomes" id="UP000184603">
    <property type="component" value="Unassembled WGS sequence"/>
</dbReference>
<dbReference type="RefSeq" id="WP_073613900.1">
    <property type="nucleotide sequence ID" value="NZ_FRFE01000012.1"/>
</dbReference>
<reference evidence="1 2" key="1">
    <citation type="submission" date="2016-12" db="EMBL/GenBank/DDBJ databases">
        <authorList>
            <person name="Song W.-J."/>
            <person name="Kurnit D.M."/>
        </authorList>
    </citation>
    <scope>NUCLEOTIDE SEQUENCE [LARGE SCALE GENOMIC DNA]</scope>
    <source>
        <strain evidence="1 2">DSM 18488</strain>
    </source>
</reference>
<accession>A0A1M7Y8S4</accession>
<sequence length="80" mass="9070">MKQLIGQFEVTSLAHHNQKVIVFQDIIADESGVVVSARKVFTLNTEDGEEVNRTSDPRIFLKEDGTVLKKVGYFKITENF</sequence>
<dbReference type="AlphaFoldDB" id="A0A1M7Y8S4"/>
<protein>
    <submittedName>
        <fullName evidence="1">Uncharacterized protein</fullName>
    </submittedName>
</protein>
<organism evidence="1 2">
    <name type="scientific">Desulfopila aestuarii DSM 18488</name>
    <dbReference type="NCBI Taxonomy" id="1121416"/>
    <lineage>
        <taxon>Bacteria</taxon>
        <taxon>Pseudomonadati</taxon>
        <taxon>Thermodesulfobacteriota</taxon>
        <taxon>Desulfobulbia</taxon>
        <taxon>Desulfobulbales</taxon>
        <taxon>Desulfocapsaceae</taxon>
        <taxon>Desulfopila</taxon>
    </lineage>
</organism>
<gene>
    <name evidence="1" type="ORF">SAMN02745220_02611</name>
</gene>
<dbReference type="OrthoDB" id="5435026at2"/>
<proteinExistence type="predicted"/>
<dbReference type="EMBL" id="FRFE01000012">
    <property type="protein sequence ID" value="SHO49009.1"/>
    <property type="molecule type" value="Genomic_DNA"/>
</dbReference>
<evidence type="ECO:0000313" key="1">
    <source>
        <dbReference type="EMBL" id="SHO49009.1"/>
    </source>
</evidence>
<keyword evidence="2" id="KW-1185">Reference proteome</keyword>